<accession>X1DP34</accession>
<name>X1DP34_9ZZZZ</name>
<sequence>MIEIDERKIGRDPETDVSNEELQKLLDREYQEIGDNIISFTIVSKEKLPKEIPKPTPAVPSVTIHEEKPKKVEISEPELKPVKTEEKIISPATEYELKKEIPKTVIPEPKIPIEEPPKTVQKEPTPLKEIPTISDARIGFVLVSILEEFNDVWASKKDDGSIAVEIMDGPVCEFQIEGTGIKFSINSFKGIDAQKKTAIQERFVELSKMLK</sequence>
<feature type="region of interest" description="Disordered" evidence="1">
    <location>
        <begin position="51"/>
        <end position="77"/>
    </location>
</feature>
<proteinExistence type="predicted"/>
<dbReference type="EMBL" id="BART01025219">
    <property type="protein sequence ID" value="GAG98196.1"/>
    <property type="molecule type" value="Genomic_DNA"/>
</dbReference>
<protein>
    <submittedName>
        <fullName evidence="2">Uncharacterized protein</fullName>
    </submittedName>
</protein>
<reference evidence="2" key="1">
    <citation type="journal article" date="2014" name="Front. Microbiol.">
        <title>High frequency of phylogenetically diverse reductive dehalogenase-homologous genes in deep subseafloor sedimentary metagenomes.</title>
        <authorList>
            <person name="Kawai M."/>
            <person name="Futagami T."/>
            <person name="Toyoda A."/>
            <person name="Takaki Y."/>
            <person name="Nishi S."/>
            <person name="Hori S."/>
            <person name="Arai W."/>
            <person name="Tsubouchi T."/>
            <person name="Morono Y."/>
            <person name="Uchiyama I."/>
            <person name="Ito T."/>
            <person name="Fujiyama A."/>
            <person name="Inagaki F."/>
            <person name="Takami H."/>
        </authorList>
    </citation>
    <scope>NUCLEOTIDE SEQUENCE</scope>
    <source>
        <strain evidence="2">Expedition CK06-06</strain>
    </source>
</reference>
<dbReference type="AlphaFoldDB" id="X1DP34"/>
<comment type="caution">
    <text evidence="2">The sequence shown here is derived from an EMBL/GenBank/DDBJ whole genome shotgun (WGS) entry which is preliminary data.</text>
</comment>
<evidence type="ECO:0000313" key="2">
    <source>
        <dbReference type="EMBL" id="GAG98196.1"/>
    </source>
</evidence>
<evidence type="ECO:0000256" key="1">
    <source>
        <dbReference type="SAM" id="MobiDB-lite"/>
    </source>
</evidence>
<organism evidence="2">
    <name type="scientific">marine sediment metagenome</name>
    <dbReference type="NCBI Taxonomy" id="412755"/>
    <lineage>
        <taxon>unclassified sequences</taxon>
        <taxon>metagenomes</taxon>
        <taxon>ecological metagenomes</taxon>
    </lineage>
</organism>
<gene>
    <name evidence="2" type="ORF">S01H4_45317</name>
</gene>
<feature type="compositionally biased region" description="Basic and acidic residues" evidence="1">
    <location>
        <begin position="64"/>
        <end position="77"/>
    </location>
</feature>